<sequence length="38" mass="3980">MYLIEDDGDAVVVHACGITTDDAINLATSGTSLMGWHS</sequence>
<name>A0ABS4QIJ6_9NOCA</name>
<reference evidence="1 2" key="1">
    <citation type="submission" date="2021-03" db="EMBL/GenBank/DDBJ databases">
        <title>Sequencing the genomes of 1000 actinobacteria strains.</title>
        <authorList>
            <person name="Klenk H.-P."/>
        </authorList>
    </citation>
    <scope>NUCLEOTIDE SEQUENCE [LARGE SCALE GENOMIC DNA]</scope>
    <source>
        <strain evidence="1 2">DSM 45516</strain>
    </source>
</reference>
<organism evidence="1 2">
    <name type="scientific">Nocardia goodfellowii</name>
    <dbReference type="NCBI Taxonomy" id="882446"/>
    <lineage>
        <taxon>Bacteria</taxon>
        <taxon>Bacillati</taxon>
        <taxon>Actinomycetota</taxon>
        <taxon>Actinomycetes</taxon>
        <taxon>Mycobacteriales</taxon>
        <taxon>Nocardiaceae</taxon>
        <taxon>Nocardia</taxon>
    </lineage>
</organism>
<dbReference type="Proteomes" id="UP001519325">
    <property type="component" value="Unassembled WGS sequence"/>
</dbReference>
<dbReference type="EMBL" id="JAGGMR010000001">
    <property type="protein sequence ID" value="MBP2190481.1"/>
    <property type="molecule type" value="Genomic_DNA"/>
</dbReference>
<evidence type="ECO:0000313" key="1">
    <source>
        <dbReference type="EMBL" id="MBP2190481.1"/>
    </source>
</evidence>
<accession>A0ABS4QIJ6</accession>
<gene>
    <name evidence="1" type="ORF">BJ987_003382</name>
</gene>
<keyword evidence="2" id="KW-1185">Reference proteome</keyword>
<proteinExistence type="predicted"/>
<protein>
    <submittedName>
        <fullName evidence="1">Uncharacterized protein</fullName>
    </submittedName>
</protein>
<comment type="caution">
    <text evidence="1">The sequence shown here is derived from an EMBL/GenBank/DDBJ whole genome shotgun (WGS) entry which is preliminary data.</text>
</comment>
<evidence type="ECO:0000313" key="2">
    <source>
        <dbReference type="Proteomes" id="UP001519325"/>
    </source>
</evidence>